<accession>A0A917IUX6</accession>
<evidence type="ECO:0000313" key="3">
    <source>
        <dbReference type="Proteomes" id="UP000600171"/>
    </source>
</evidence>
<dbReference type="Proteomes" id="UP000600171">
    <property type="component" value="Unassembled WGS sequence"/>
</dbReference>
<dbReference type="RefSeq" id="WP_188359779.1">
    <property type="nucleotide sequence ID" value="NZ_BMDC01000002.1"/>
</dbReference>
<protein>
    <recommendedName>
        <fullName evidence="1">Antitoxin SocA-like Panacea domain-containing protein</fullName>
    </recommendedName>
</protein>
<dbReference type="Pfam" id="PF13274">
    <property type="entry name" value="SocA_Panacea"/>
    <property type="match status" value="1"/>
</dbReference>
<proteinExistence type="predicted"/>
<dbReference type="AlphaFoldDB" id="A0A917IUX6"/>
<name>A0A917IUX6_9MICC</name>
<sequence length="197" mass="22784">MKTDLEKYVQIFEQFLCHAHNEGLSSVNHLKLMKLVWAADRFHLRQFGRTVTGDTYVAMKNGPVASEGLDVIRESGTGYSLLSPDQRQFVEEFIDFTNHEVSLKSSCGDDLLSPSEKMMIQKSWETFKGFDPFYLANSITHQYPEWSKFESFFELQPKSRRAMSLEDFFLNPESDSFFAQDEQTLEAAHDIFVLDHS</sequence>
<dbReference type="InterPro" id="IPR025272">
    <property type="entry name" value="SocA_Panacea"/>
</dbReference>
<reference evidence="2 3" key="1">
    <citation type="journal article" date="2014" name="Int. J. Syst. Evol. Microbiol.">
        <title>Complete genome sequence of Corynebacterium casei LMG S-19264T (=DSM 44701T), isolated from a smear-ripened cheese.</title>
        <authorList>
            <consortium name="US DOE Joint Genome Institute (JGI-PGF)"/>
            <person name="Walter F."/>
            <person name="Albersmeier A."/>
            <person name="Kalinowski J."/>
            <person name="Ruckert C."/>
        </authorList>
    </citation>
    <scope>NUCLEOTIDE SEQUENCE [LARGE SCALE GENOMIC DNA]</scope>
    <source>
        <strain evidence="2 3">CCM 8669</strain>
    </source>
</reference>
<gene>
    <name evidence="2" type="ORF">GCM10007359_15420</name>
</gene>
<feature type="domain" description="Antitoxin SocA-like Panacea" evidence="1">
    <location>
        <begin position="32"/>
        <end position="146"/>
    </location>
</feature>
<organism evidence="2 3">
    <name type="scientific">Rothia aerolata</name>
    <dbReference type="NCBI Taxonomy" id="1812262"/>
    <lineage>
        <taxon>Bacteria</taxon>
        <taxon>Bacillati</taxon>
        <taxon>Actinomycetota</taxon>
        <taxon>Actinomycetes</taxon>
        <taxon>Micrococcales</taxon>
        <taxon>Micrococcaceae</taxon>
        <taxon>Rothia</taxon>
    </lineage>
</organism>
<evidence type="ECO:0000313" key="2">
    <source>
        <dbReference type="EMBL" id="GGH63781.1"/>
    </source>
</evidence>
<evidence type="ECO:0000259" key="1">
    <source>
        <dbReference type="Pfam" id="PF13274"/>
    </source>
</evidence>
<dbReference type="EMBL" id="BMDC01000002">
    <property type="protein sequence ID" value="GGH63781.1"/>
    <property type="molecule type" value="Genomic_DNA"/>
</dbReference>
<comment type="caution">
    <text evidence="2">The sequence shown here is derived from an EMBL/GenBank/DDBJ whole genome shotgun (WGS) entry which is preliminary data.</text>
</comment>
<keyword evidence="3" id="KW-1185">Reference proteome</keyword>